<evidence type="ECO:0000256" key="2">
    <source>
        <dbReference type="ARBA" id="ARBA00010617"/>
    </source>
</evidence>
<dbReference type="GO" id="GO:0016705">
    <property type="term" value="F:oxidoreductase activity, acting on paired donors, with incorporation or reduction of molecular oxygen"/>
    <property type="evidence" value="ECO:0007669"/>
    <property type="project" value="InterPro"/>
</dbReference>
<dbReference type="Gene3D" id="1.10.630.10">
    <property type="entry name" value="Cytochrome P450"/>
    <property type="match status" value="1"/>
</dbReference>
<evidence type="ECO:0000256" key="3">
    <source>
        <dbReference type="ARBA" id="ARBA00022723"/>
    </source>
</evidence>
<dbReference type="InterPro" id="IPR036396">
    <property type="entry name" value="Cyt_P450_sf"/>
</dbReference>
<evidence type="ECO:0000256" key="1">
    <source>
        <dbReference type="ARBA" id="ARBA00001971"/>
    </source>
</evidence>
<evidence type="ECO:0000256" key="6">
    <source>
        <dbReference type="ARBA" id="ARBA00023033"/>
    </source>
</evidence>
<dbReference type="GO" id="GO:0005506">
    <property type="term" value="F:iron ion binding"/>
    <property type="evidence" value="ECO:0007669"/>
    <property type="project" value="InterPro"/>
</dbReference>
<evidence type="ECO:0000256" key="4">
    <source>
        <dbReference type="ARBA" id="ARBA00023002"/>
    </source>
</evidence>
<keyword evidence="4 8" id="KW-0560">Oxidoreductase</keyword>
<dbReference type="InterPro" id="IPR017972">
    <property type="entry name" value="Cyt_P450_CS"/>
</dbReference>
<dbReference type="Proteomes" id="UP001161017">
    <property type="component" value="Unassembled WGS sequence"/>
</dbReference>
<dbReference type="PRINTS" id="PR00465">
    <property type="entry name" value="EP450IV"/>
</dbReference>
<evidence type="ECO:0000313" key="9">
    <source>
        <dbReference type="EMBL" id="MDI1490376.1"/>
    </source>
</evidence>
<organism evidence="9 10">
    <name type="scientific">Ramalina farinacea</name>
    <dbReference type="NCBI Taxonomy" id="258253"/>
    <lineage>
        <taxon>Eukaryota</taxon>
        <taxon>Fungi</taxon>
        <taxon>Dikarya</taxon>
        <taxon>Ascomycota</taxon>
        <taxon>Pezizomycotina</taxon>
        <taxon>Lecanoromycetes</taxon>
        <taxon>OSLEUM clade</taxon>
        <taxon>Lecanoromycetidae</taxon>
        <taxon>Lecanorales</taxon>
        <taxon>Lecanorineae</taxon>
        <taxon>Ramalinaceae</taxon>
        <taxon>Ramalina</taxon>
    </lineage>
</organism>
<reference evidence="9" key="1">
    <citation type="journal article" date="2023" name="Genome Biol. Evol.">
        <title>First Whole Genome Sequence and Flow Cytometry Genome Size Data for the Lichen-Forming Fungus Ramalina farinacea (Ascomycota).</title>
        <authorList>
            <person name="Llewellyn T."/>
            <person name="Mian S."/>
            <person name="Hill R."/>
            <person name="Leitch I.J."/>
            <person name="Gaya E."/>
        </authorList>
    </citation>
    <scope>NUCLEOTIDE SEQUENCE</scope>
    <source>
        <strain evidence="9">LIQ254RAFAR</strain>
    </source>
</reference>
<keyword evidence="7 8" id="KW-0349">Heme</keyword>
<dbReference type="EMBL" id="JAPUFD010000011">
    <property type="protein sequence ID" value="MDI1490376.1"/>
    <property type="molecule type" value="Genomic_DNA"/>
</dbReference>
<evidence type="ECO:0000256" key="5">
    <source>
        <dbReference type="ARBA" id="ARBA00023004"/>
    </source>
</evidence>
<keyword evidence="6 8" id="KW-0503">Monooxygenase</keyword>
<evidence type="ECO:0008006" key="11">
    <source>
        <dbReference type="Google" id="ProtNLM"/>
    </source>
</evidence>
<accession>A0AA43QSJ4</accession>
<dbReference type="SUPFAM" id="SSF48264">
    <property type="entry name" value="Cytochrome P450"/>
    <property type="match status" value="1"/>
</dbReference>
<evidence type="ECO:0000313" key="10">
    <source>
        <dbReference type="Proteomes" id="UP001161017"/>
    </source>
</evidence>
<name>A0AA43QSJ4_9LECA</name>
<dbReference type="GO" id="GO:0004497">
    <property type="term" value="F:monooxygenase activity"/>
    <property type="evidence" value="ECO:0007669"/>
    <property type="project" value="UniProtKB-KW"/>
</dbReference>
<dbReference type="PRINTS" id="PR00385">
    <property type="entry name" value="P450"/>
</dbReference>
<comment type="caution">
    <text evidence="9">The sequence shown here is derived from an EMBL/GenBank/DDBJ whole genome shotgun (WGS) entry which is preliminary data.</text>
</comment>
<dbReference type="Pfam" id="PF00067">
    <property type="entry name" value="p450"/>
    <property type="match status" value="1"/>
</dbReference>
<dbReference type="InterPro" id="IPR002403">
    <property type="entry name" value="Cyt_P450_E_grp-IV"/>
</dbReference>
<dbReference type="CDD" id="cd11062">
    <property type="entry name" value="CYP58-like"/>
    <property type="match status" value="1"/>
</dbReference>
<comment type="similarity">
    <text evidence="2 8">Belongs to the cytochrome P450 family.</text>
</comment>
<proteinExistence type="inferred from homology"/>
<feature type="binding site" description="axial binding residue" evidence="7">
    <location>
        <position position="313"/>
    </location>
    <ligand>
        <name>heme</name>
        <dbReference type="ChEBI" id="CHEBI:30413"/>
    </ligand>
    <ligandPart>
        <name>Fe</name>
        <dbReference type="ChEBI" id="CHEBI:18248"/>
    </ligandPart>
</feature>
<comment type="cofactor">
    <cofactor evidence="1 7">
        <name>heme</name>
        <dbReference type="ChEBI" id="CHEBI:30413"/>
    </cofactor>
</comment>
<dbReference type="InterPro" id="IPR050121">
    <property type="entry name" value="Cytochrome_P450_monoxygenase"/>
</dbReference>
<evidence type="ECO:0000256" key="8">
    <source>
        <dbReference type="RuleBase" id="RU000461"/>
    </source>
</evidence>
<dbReference type="GO" id="GO:0020037">
    <property type="term" value="F:heme binding"/>
    <property type="evidence" value="ECO:0007669"/>
    <property type="project" value="InterPro"/>
</dbReference>
<keyword evidence="5 7" id="KW-0408">Iron</keyword>
<evidence type="ECO:0000256" key="7">
    <source>
        <dbReference type="PIRSR" id="PIRSR602403-1"/>
    </source>
</evidence>
<dbReference type="PANTHER" id="PTHR24305">
    <property type="entry name" value="CYTOCHROME P450"/>
    <property type="match status" value="1"/>
</dbReference>
<sequence length="374" mass="42708">MWPLLLGFVSVYFFLTSIYRLYLHPLSKIPGPKIAALTWGYEFYYDVVRHGTYIWEVEKMHDKYGFLDDKNFKNEVRQAVTEMSNLIHVSKFFPMLATMFKAMPRWLVAKLRPGATAVLDMQDLITERYNAQKDETKTYKMTIFDALTDPSVPPEERSSARLADEGMILMIGGTETTARVLSTAAFQLYQDEHLLESLRKELRPVMPTPTSNVSWSELEQLPLLNGLVNESLRLAFGSTIRSPRVAPTESLQYKGLVIPPGSPISMSPYFVLTDPEIFPEPESFRPERWIEAAQKGQNLNRYLVAFSRGSRNCLGMNLAYAELYMTIAAFVRRFDLEIFETTAESIRPGRDLGMAQPKEGKFAVRAKVTNVIKE</sequence>
<dbReference type="PANTHER" id="PTHR24305:SF157">
    <property type="entry name" value="N-ACETYLTRYPTOPHAN 6-HYDROXYLASE IVOC-RELATED"/>
    <property type="match status" value="1"/>
</dbReference>
<protein>
    <recommendedName>
        <fullName evidence="11">Cytochrome P450</fullName>
    </recommendedName>
</protein>
<dbReference type="AlphaFoldDB" id="A0AA43QSJ4"/>
<keyword evidence="3 7" id="KW-0479">Metal-binding</keyword>
<dbReference type="InterPro" id="IPR001128">
    <property type="entry name" value="Cyt_P450"/>
</dbReference>
<keyword evidence="10" id="KW-1185">Reference proteome</keyword>
<gene>
    <name evidence="9" type="ORF">OHK93_001578</name>
</gene>
<dbReference type="PROSITE" id="PS00086">
    <property type="entry name" value="CYTOCHROME_P450"/>
    <property type="match status" value="1"/>
</dbReference>